<name>A0AAU9U6I7_EUPED</name>
<dbReference type="AlphaFoldDB" id="A0AAU9U6I7"/>
<comment type="caution">
    <text evidence="1">The sequence shown here is derived from an EMBL/GenBank/DDBJ whole genome shotgun (WGS) entry which is preliminary data.</text>
</comment>
<evidence type="ECO:0000313" key="1">
    <source>
        <dbReference type="EMBL" id="CAH2093576.1"/>
    </source>
</evidence>
<keyword evidence="2" id="KW-1185">Reference proteome</keyword>
<organism evidence="1 2">
    <name type="scientific">Euphydryas editha</name>
    <name type="common">Edith's checkerspot</name>
    <dbReference type="NCBI Taxonomy" id="104508"/>
    <lineage>
        <taxon>Eukaryota</taxon>
        <taxon>Metazoa</taxon>
        <taxon>Ecdysozoa</taxon>
        <taxon>Arthropoda</taxon>
        <taxon>Hexapoda</taxon>
        <taxon>Insecta</taxon>
        <taxon>Pterygota</taxon>
        <taxon>Neoptera</taxon>
        <taxon>Endopterygota</taxon>
        <taxon>Lepidoptera</taxon>
        <taxon>Glossata</taxon>
        <taxon>Ditrysia</taxon>
        <taxon>Papilionoidea</taxon>
        <taxon>Nymphalidae</taxon>
        <taxon>Nymphalinae</taxon>
        <taxon>Euphydryas</taxon>
    </lineage>
</organism>
<evidence type="ECO:0000313" key="2">
    <source>
        <dbReference type="Proteomes" id="UP001153954"/>
    </source>
</evidence>
<protein>
    <submittedName>
        <fullName evidence="1">Uncharacterized protein</fullName>
    </submittedName>
</protein>
<reference evidence="1" key="1">
    <citation type="submission" date="2022-03" db="EMBL/GenBank/DDBJ databases">
        <authorList>
            <person name="Tunstrom K."/>
        </authorList>
    </citation>
    <scope>NUCLEOTIDE SEQUENCE</scope>
</reference>
<dbReference type="EMBL" id="CAKOGL010000013">
    <property type="protein sequence ID" value="CAH2093576.1"/>
    <property type="molecule type" value="Genomic_DNA"/>
</dbReference>
<proteinExistence type="predicted"/>
<dbReference type="Proteomes" id="UP001153954">
    <property type="component" value="Unassembled WGS sequence"/>
</dbReference>
<gene>
    <name evidence="1" type="ORF">EEDITHA_LOCUS9230</name>
</gene>
<accession>A0AAU9U6I7</accession>
<sequence>MMDGKTCNVLTETASSQACNICKWQARGTTLKNQVKEKKKIITDLFYEKMGLIMDQPKQGGGNTNDGKTARKFFESPEIVSEITGLDKELIERFSNILKTISSCHYINIDTFRKYCMETARRCIELYGWYNMSTSVHKLLIHSSDIIESVPLPMGQLSEDVLEASQKEYKNIRLMHSRKTSRVNTNTDILHWLCFNSDPLISQHRPVKKNICKDLIMLL</sequence>